<dbReference type="InterPro" id="IPR029063">
    <property type="entry name" value="SAM-dependent_MTases_sf"/>
</dbReference>
<evidence type="ECO:0000313" key="3">
    <source>
        <dbReference type="EMBL" id="KRW99346.1"/>
    </source>
</evidence>
<dbReference type="InterPro" id="IPR025714">
    <property type="entry name" value="Methyltranfer_dom"/>
</dbReference>
<feature type="transmembrane region" description="Helical" evidence="1">
    <location>
        <begin position="12"/>
        <end position="35"/>
    </location>
</feature>
<comment type="caution">
    <text evidence="3">The sequence shown here is derived from an EMBL/GenBank/DDBJ whole genome shotgun (WGS) entry which is preliminary data.</text>
</comment>
<keyword evidence="4" id="KW-1185">Reference proteome</keyword>
<dbReference type="Proteomes" id="UP000054937">
    <property type="component" value="Unassembled WGS sequence"/>
</dbReference>
<sequence length="227" mass="26693">MELIKKIQKLLFFIPVFIYDLVISRMLTIVTYKIMMKELKKDEKQFNQIKDFLDIGVGTARPLYEIYPDLPKNTQVLGVDIDANYVKAAQQLFKKNDNVEIKLEDFYNIEKNLDGRKFDIVLFSSSFMLMPDKQWALNIAKQLLKPNGKILFILTLNEKKNPIAEKIKPIIKYITTIDFGAVTYKKDFMELMQKQNDLNMGPLVRIYQKSNPLTYLLKIYYVEAVRK</sequence>
<accession>A0A0V0QAY0</accession>
<gene>
    <name evidence="3" type="ORF">PPERSA_02458</name>
</gene>
<dbReference type="EMBL" id="LDAU01000214">
    <property type="protein sequence ID" value="KRW99346.1"/>
    <property type="molecule type" value="Genomic_DNA"/>
</dbReference>
<dbReference type="InterPro" id="IPR050508">
    <property type="entry name" value="Methyltransf_Superfamily"/>
</dbReference>
<dbReference type="PANTHER" id="PTHR42912">
    <property type="entry name" value="METHYLTRANSFERASE"/>
    <property type="match status" value="1"/>
</dbReference>
<dbReference type="OMA" id="MLMPERE"/>
<dbReference type="OrthoDB" id="540004at2759"/>
<dbReference type="AlphaFoldDB" id="A0A0V0QAY0"/>
<proteinExistence type="predicted"/>
<dbReference type="SUPFAM" id="SSF53335">
    <property type="entry name" value="S-adenosyl-L-methionine-dependent methyltransferases"/>
    <property type="match status" value="1"/>
</dbReference>
<feature type="domain" description="Methyltransferase" evidence="2">
    <location>
        <begin position="51"/>
        <end position="193"/>
    </location>
</feature>
<evidence type="ECO:0000313" key="4">
    <source>
        <dbReference type="Proteomes" id="UP000054937"/>
    </source>
</evidence>
<evidence type="ECO:0000256" key="1">
    <source>
        <dbReference type="SAM" id="Phobius"/>
    </source>
</evidence>
<organism evidence="3 4">
    <name type="scientific">Pseudocohnilembus persalinus</name>
    <name type="common">Ciliate</name>
    <dbReference type="NCBI Taxonomy" id="266149"/>
    <lineage>
        <taxon>Eukaryota</taxon>
        <taxon>Sar</taxon>
        <taxon>Alveolata</taxon>
        <taxon>Ciliophora</taxon>
        <taxon>Intramacronucleata</taxon>
        <taxon>Oligohymenophorea</taxon>
        <taxon>Scuticociliatia</taxon>
        <taxon>Philasterida</taxon>
        <taxon>Pseudocohnilembidae</taxon>
        <taxon>Pseudocohnilembus</taxon>
    </lineage>
</organism>
<dbReference type="InParanoid" id="A0A0V0QAY0"/>
<protein>
    <recommendedName>
        <fullName evidence="2">Methyltransferase domain-containing protein</fullName>
    </recommendedName>
</protein>
<dbReference type="GO" id="GO:0008168">
    <property type="term" value="F:methyltransferase activity"/>
    <property type="evidence" value="ECO:0007669"/>
    <property type="project" value="TreeGrafter"/>
</dbReference>
<dbReference type="Pfam" id="PF13847">
    <property type="entry name" value="Methyltransf_31"/>
    <property type="match status" value="1"/>
</dbReference>
<dbReference type="CDD" id="cd02440">
    <property type="entry name" value="AdoMet_MTases"/>
    <property type="match status" value="1"/>
</dbReference>
<name>A0A0V0QAY0_PSEPJ</name>
<keyword evidence="1" id="KW-0812">Transmembrane</keyword>
<keyword evidence="1" id="KW-1133">Transmembrane helix</keyword>
<reference evidence="3 4" key="1">
    <citation type="journal article" date="2015" name="Sci. Rep.">
        <title>Genome of the facultative scuticociliatosis pathogen Pseudocohnilembus persalinus provides insight into its virulence through horizontal gene transfer.</title>
        <authorList>
            <person name="Xiong J."/>
            <person name="Wang G."/>
            <person name="Cheng J."/>
            <person name="Tian M."/>
            <person name="Pan X."/>
            <person name="Warren A."/>
            <person name="Jiang C."/>
            <person name="Yuan D."/>
            <person name="Miao W."/>
        </authorList>
    </citation>
    <scope>NUCLEOTIDE SEQUENCE [LARGE SCALE GENOMIC DNA]</scope>
    <source>
        <strain evidence="3">36N120E</strain>
    </source>
</reference>
<evidence type="ECO:0000259" key="2">
    <source>
        <dbReference type="Pfam" id="PF13847"/>
    </source>
</evidence>
<keyword evidence="1" id="KW-0472">Membrane</keyword>
<dbReference type="Gene3D" id="3.40.50.150">
    <property type="entry name" value="Vaccinia Virus protein VP39"/>
    <property type="match status" value="1"/>
</dbReference>